<dbReference type="AlphaFoldDB" id="A0A0D0CDD3"/>
<dbReference type="EMBL" id="KN834835">
    <property type="protein sequence ID" value="KIK52958.1"/>
    <property type="molecule type" value="Genomic_DNA"/>
</dbReference>
<evidence type="ECO:0000313" key="2">
    <source>
        <dbReference type="Proteomes" id="UP000053593"/>
    </source>
</evidence>
<dbReference type="HOGENOM" id="CLU_079945_0_0_1"/>
<gene>
    <name evidence="1" type="ORF">GYMLUDRAFT_250788</name>
</gene>
<proteinExistence type="predicted"/>
<dbReference type="Proteomes" id="UP000053593">
    <property type="component" value="Unassembled WGS sequence"/>
</dbReference>
<name>A0A0D0CDD3_9AGAR</name>
<protein>
    <submittedName>
        <fullName evidence="1">Uncharacterized protein</fullName>
    </submittedName>
</protein>
<accession>A0A0D0CDD3</accession>
<sequence>MFVIKMILIILHTNIKLRMLRIYFTAFYLSSHLTYAAVARFSSSAGAAAAARFSSSAIGQDDTSSQPAFTSCSTIVSSNPDLSGNVQNATNDFQLAEVKLLENEYPQSFADELVELITYTIQPNGDGTGIATTVFLIGEVTNANLTSFVQSWDGLTANGPKAVWTIGDVTCTVARVTCNSVTSPTPAVSNITDAGNDLLDAEGLQVVNQFPFETGFLFDNDAIVANADGSYNITSYIQVGNVTSDQLIPFANSWVGETISGEEAQGLVEAGSCFE</sequence>
<reference evidence="1 2" key="1">
    <citation type="submission" date="2014-04" db="EMBL/GenBank/DDBJ databases">
        <title>Evolutionary Origins and Diversification of the Mycorrhizal Mutualists.</title>
        <authorList>
            <consortium name="DOE Joint Genome Institute"/>
            <consortium name="Mycorrhizal Genomics Consortium"/>
            <person name="Kohler A."/>
            <person name="Kuo A."/>
            <person name="Nagy L.G."/>
            <person name="Floudas D."/>
            <person name="Copeland A."/>
            <person name="Barry K.W."/>
            <person name="Cichocki N."/>
            <person name="Veneault-Fourrey C."/>
            <person name="LaButti K."/>
            <person name="Lindquist E.A."/>
            <person name="Lipzen A."/>
            <person name="Lundell T."/>
            <person name="Morin E."/>
            <person name="Murat C."/>
            <person name="Riley R."/>
            <person name="Ohm R."/>
            <person name="Sun H."/>
            <person name="Tunlid A."/>
            <person name="Henrissat B."/>
            <person name="Grigoriev I.V."/>
            <person name="Hibbett D.S."/>
            <person name="Martin F."/>
        </authorList>
    </citation>
    <scope>NUCLEOTIDE SEQUENCE [LARGE SCALE GENOMIC DNA]</scope>
    <source>
        <strain evidence="1 2">FD-317 M1</strain>
    </source>
</reference>
<evidence type="ECO:0000313" key="1">
    <source>
        <dbReference type="EMBL" id="KIK52958.1"/>
    </source>
</evidence>
<organism evidence="1 2">
    <name type="scientific">Collybiopsis luxurians FD-317 M1</name>
    <dbReference type="NCBI Taxonomy" id="944289"/>
    <lineage>
        <taxon>Eukaryota</taxon>
        <taxon>Fungi</taxon>
        <taxon>Dikarya</taxon>
        <taxon>Basidiomycota</taxon>
        <taxon>Agaricomycotina</taxon>
        <taxon>Agaricomycetes</taxon>
        <taxon>Agaricomycetidae</taxon>
        <taxon>Agaricales</taxon>
        <taxon>Marasmiineae</taxon>
        <taxon>Omphalotaceae</taxon>
        <taxon>Collybiopsis</taxon>
        <taxon>Collybiopsis luxurians</taxon>
    </lineage>
</organism>
<keyword evidence="2" id="KW-1185">Reference proteome</keyword>